<evidence type="ECO:0000313" key="1">
    <source>
        <dbReference type="EMBL" id="KAJ2797538.1"/>
    </source>
</evidence>
<reference evidence="1" key="1">
    <citation type="submission" date="2022-07" db="EMBL/GenBank/DDBJ databases">
        <title>Phylogenomic reconstructions and comparative analyses of Kickxellomycotina fungi.</title>
        <authorList>
            <person name="Reynolds N.K."/>
            <person name="Stajich J.E."/>
            <person name="Barry K."/>
            <person name="Grigoriev I.V."/>
            <person name="Crous P."/>
            <person name="Smith M.E."/>
        </authorList>
    </citation>
    <scope>NUCLEOTIDE SEQUENCE</scope>
    <source>
        <strain evidence="1">BCRC 34780</strain>
    </source>
</reference>
<dbReference type="Proteomes" id="UP001140087">
    <property type="component" value="Unassembled WGS sequence"/>
</dbReference>
<sequence>FSGVYAVSTGEDTIMPIFDVREVLRPFANLFKKNLPLQKPKKRDEGPVSHQWRTVDPDALPILRRIAAVFIESCFNPFVGAMFEDLKGAPTVVDATVPRLLYVAGYFVDISLANPAIDLGCVCGVAQAHTFGQVLGLTSTYVELKEWEALESAMYCIRQVLTALSRMRGTKLDALSTNVLSNLFYDGDALRLFIEMCRVYRPTLVARRFMEQVAQLTDTFLATLKEYADSREGLYISKRVRKRKGKKQPDADDVETEAEAGPEPDNPDQPGSDALPSGIPGGDEEEDEEAEEAAAAADMDAGTDSGNDDDDGSNSKTVLVERTFDFARFESAFATVDVAKAFSALLVPPTSNEYVYPMLRRIAITCKRPQLFFKKDAIRRLLVLFNDSLTFANQAETVEVAAWIFRQYLTVIDSPALCKHYHAEPLNNPLADKCMRAFLASSPVGTSVEPVITRHIINLLAKDGAKDAAAEGDSTDPQVAGTAAVADSVPADTLDDMDPDDFDLDKYLALGDGST</sequence>
<evidence type="ECO:0000313" key="2">
    <source>
        <dbReference type="Proteomes" id="UP001140087"/>
    </source>
</evidence>
<name>A0ACC1KYA9_9FUNG</name>
<organism evidence="1 2">
    <name type="scientific">Coemansia helicoidea</name>
    <dbReference type="NCBI Taxonomy" id="1286919"/>
    <lineage>
        <taxon>Eukaryota</taxon>
        <taxon>Fungi</taxon>
        <taxon>Fungi incertae sedis</taxon>
        <taxon>Zoopagomycota</taxon>
        <taxon>Kickxellomycotina</taxon>
        <taxon>Kickxellomycetes</taxon>
        <taxon>Kickxellales</taxon>
        <taxon>Kickxellaceae</taxon>
        <taxon>Coemansia</taxon>
    </lineage>
</organism>
<protein>
    <submittedName>
        <fullName evidence="1">Topoisomerase 1-associated factor 1</fullName>
    </submittedName>
</protein>
<gene>
    <name evidence="1" type="primary">TOF1</name>
    <name evidence="1" type="ORF">H4R21_004284</name>
</gene>
<accession>A0ACC1KYA9</accession>
<dbReference type="EMBL" id="JANBUN010001576">
    <property type="protein sequence ID" value="KAJ2797538.1"/>
    <property type="molecule type" value="Genomic_DNA"/>
</dbReference>
<keyword evidence="2" id="KW-1185">Reference proteome</keyword>
<comment type="caution">
    <text evidence="1">The sequence shown here is derived from an EMBL/GenBank/DDBJ whole genome shotgun (WGS) entry which is preliminary data.</text>
</comment>
<feature type="non-terminal residue" evidence="1">
    <location>
        <position position="1"/>
    </location>
</feature>
<proteinExistence type="predicted"/>